<evidence type="ECO:0000256" key="3">
    <source>
        <dbReference type="ARBA" id="ARBA00007931"/>
    </source>
</evidence>
<evidence type="ECO:0000256" key="12">
    <source>
        <dbReference type="SAM" id="Phobius"/>
    </source>
</evidence>
<evidence type="ECO:0000256" key="11">
    <source>
        <dbReference type="ARBA" id="ARBA00023136"/>
    </source>
</evidence>
<dbReference type="CDD" id="cd06161">
    <property type="entry name" value="S2P-M50_SpoIVFB"/>
    <property type="match status" value="1"/>
</dbReference>
<keyword evidence="7" id="KW-0378">Hydrolase</keyword>
<accession>A0ABT4Q8Y8</accession>
<dbReference type="Proteomes" id="UP001527882">
    <property type="component" value="Unassembled WGS sequence"/>
</dbReference>
<keyword evidence="15" id="KW-1185">Reference proteome</keyword>
<evidence type="ECO:0000259" key="13">
    <source>
        <dbReference type="Pfam" id="PF02163"/>
    </source>
</evidence>
<evidence type="ECO:0000256" key="6">
    <source>
        <dbReference type="ARBA" id="ARBA00022723"/>
    </source>
</evidence>
<comment type="similarity">
    <text evidence="3">Belongs to the peptidase M50B family.</text>
</comment>
<keyword evidence="11 12" id="KW-0472">Membrane</keyword>
<dbReference type="PANTHER" id="PTHR39188:SF3">
    <property type="entry name" value="STAGE IV SPORULATION PROTEIN FB"/>
    <property type="match status" value="1"/>
</dbReference>
<evidence type="ECO:0000313" key="15">
    <source>
        <dbReference type="Proteomes" id="UP001527882"/>
    </source>
</evidence>
<keyword evidence="5 12" id="KW-0812">Transmembrane</keyword>
<evidence type="ECO:0000256" key="7">
    <source>
        <dbReference type="ARBA" id="ARBA00022801"/>
    </source>
</evidence>
<dbReference type="EMBL" id="JAQAGZ010000007">
    <property type="protein sequence ID" value="MCZ8513354.1"/>
    <property type="molecule type" value="Genomic_DNA"/>
</dbReference>
<evidence type="ECO:0000256" key="2">
    <source>
        <dbReference type="ARBA" id="ARBA00004141"/>
    </source>
</evidence>
<name>A0ABT4Q8Y8_9BACL</name>
<dbReference type="Pfam" id="PF02163">
    <property type="entry name" value="Peptidase_M50"/>
    <property type="match status" value="1"/>
</dbReference>
<keyword evidence="9 12" id="KW-1133">Transmembrane helix</keyword>
<comment type="subcellular location">
    <subcellularLocation>
        <location evidence="2">Membrane</location>
        <topology evidence="2">Multi-pass membrane protein</topology>
    </subcellularLocation>
</comment>
<gene>
    <name evidence="14" type="ORF">O9H85_13135</name>
</gene>
<evidence type="ECO:0000256" key="10">
    <source>
        <dbReference type="ARBA" id="ARBA00023049"/>
    </source>
</evidence>
<sequence length="299" mass="34040">MINRWSLVWFGIRFRFHPLFSIIVLLSALTGYFVEIITLFGIVLIHELGHAAAAKGLGWKVKEVQLLPFGGVAVVEEHSDIPVWQDLTVALAGPLQNAWMMAVGSLLAGWGLLPPVWGAYFVQANLLIGLFNMLPIFPLDGGKVLLALFGLWLPYEKTIRLTVWISLVFSGLMLCASALHLLTEKGGLQLNLLMIGLFLLYSNWYELRGIPYRFVRFLVNRPVRQQGLLSRGTAALPIVVLDKRRVTEIVRLFMRDRYHLIYVLDERGALRHIVPEKTMLDFYFDEGRRDRPLAELFLL</sequence>
<feature type="transmembrane region" description="Helical" evidence="12">
    <location>
        <begin position="188"/>
        <end position="207"/>
    </location>
</feature>
<dbReference type="InterPro" id="IPR008915">
    <property type="entry name" value="Peptidase_M50"/>
</dbReference>
<feature type="domain" description="Peptidase M50" evidence="13">
    <location>
        <begin position="36"/>
        <end position="103"/>
    </location>
</feature>
<feature type="transmembrane region" description="Helical" evidence="12">
    <location>
        <begin position="161"/>
        <end position="182"/>
    </location>
</feature>
<feature type="transmembrane region" description="Helical" evidence="12">
    <location>
        <begin position="126"/>
        <end position="149"/>
    </location>
</feature>
<protein>
    <submittedName>
        <fullName evidence="14">M50 family metallopeptidase</fullName>
    </submittedName>
</protein>
<evidence type="ECO:0000256" key="1">
    <source>
        <dbReference type="ARBA" id="ARBA00001947"/>
    </source>
</evidence>
<evidence type="ECO:0000256" key="4">
    <source>
        <dbReference type="ARBA" id="ARBA00022670"/>
    </source>
</evidence>
<dbReference type="PANTHER" id="PTHR39188">
    <property type="entry name" value="MEMBRANE-ASSOCIATED ZINC METALLOPROTEASE M50B"/>
    <property type="match status" value="1"/>
</dbReference>
<reference evidence="14 15" key="1">
    <citation type="submission" date="2022-12" db="EMBL/GenBank/DDBJ databases">
        <title>Draft genome sequence of Paenibacillus sp. dW9.</title>
        <authorList>
            <person name="Choi E.-W."/>
            <person name="Kim D.-U."/>
        </authorList>
    </citation>
    <scope>NUCLEOTIDE SEQUENCE [LARGE SCALE GENOMIC DNA]</scope>
    <source>
        <strain evidence="15">dW9</strain>
    </source>
</reference>
<keyword evidence="6" id="KW-0479">Metal-binding</keyword>
<organism evidence="14 15">
    <name type="scientific">Paenibacillus gyeongsangnamensis</name>
    <dbReference type="NCBI Taxonomy" id="3388067"/>
    <lineage>
        <taxon>Bacteria</taxon>
        <taxon>Bacillati</taxon>
        <taxon>Bacillota</taxon>
        <taxon>Bacilli</taxon>
        <taxon>Bacillales</taxon>
        <taxon>Paenibacillaceae</taxon>
        <taxon>Paenibacillus</taxon>
    </lineage>
</organism>
<dbReference type="RefSeq" id="WP_269881850.1">
    <property type="nucleotide sequence ID" value="NZ_JAQAGZ010000007.1"/>
</dbReference>
<comment type="cofactor">
    <cofactor evidence="1">
        <name>Zn(2+)</name>
        <dbReference type="ChEBI" id="CHEBI:29105"/>
    </cofactor>
</comment>
<comment type="caution">
    <text evidence="14">The sequence shown here is derived from an EMBL/GenBank/DDBJ whole genome shotgun (WGS) entry which is preliminary data.</text>
</comment>
<proteinExistence type="inferred from homology"/>
<evidence type="ECO:0000256" key="5">
    <source>
        <dbReference type="ARBA" id="ARBA00022692"/>
    </source>
</evidence>
<keyword evidence="4" id="KW-0645">Protease</keyword>
<feature type="transmembrane region" description="Helical" evidence="12">
    <location>
        <begin position="20"/>
        <end position="45"/>
    </location>
</feature>
<feature type="transmembrane region" description="Helical" evidence="12">
    <location>
        <begin position="98"/>
        <end position="120"/>
    </location>
</feature>
<keyword evidence="8" id="KW-0862">Zinc</keyword>
<evidence type="ECO:0000256" key="8">
    <source>
        <dbReference type="ARBA" id="ARBA00022833"/>
    </source>
</evidence>
<keyword evidence="10" id="KW-0482">Metalloprotease</keyword>
<evidence type="ECO:0000256" key="9">
    <source>
        <dbReference type="ARBA" id="ARBA00022989"/>
    </source>
</evidence>
<evidence type="ECO:0000313" key="14">
    <source>
        <dbReference type="EMBL" id="MCZ8513354.1"/>
    </source>
</evidence>